<organism evidence="1 2">
    <name type="scientific">Weissella jogaejeotgali</name>
    <dbReference type="NCBI Taxonomy" id="1631871"/>
    <lineage>
        <taxon>Bacteria</taxon>
        <taxon>Bacillati</taxon>
        <taxon>Bacillota</taxon>
        <taxon>Bacilli</taxon>
        <taxon>Lactobacillales</taxon>
        <taxon>Lactobacillaceae</taxon>
        <taxon>Weissella</taxon>
    </lineage>
</organism>
<dbReference type="Pfam" id="PF04404">
    <property type="entry name" value="ERF"/>
    <property type="match status" value="1"/>
</dbReference>
<dbReference type="STRING" id="1631871.FOL01_1344"/>
<dbReference type="EMBL" id="CP014332">
    <property type="protein sequence ID" value="APS42203.1"/>
    <property type="molecule type" value="Genomic_DNA"/>
</dbReference>
<accession>A0A1L6RCE5</accession>
<name>A0A1L6RCE5_9LACO</name>
<dbReference type="RefSeq" id="WP_002828463.1">
    <property type="nucleotide sequence ID" value="NZ_CP014332.1"/>
</dbReference>
<dbReference type="AlphaFoldDB" id="A0A1L6RCE5"/>
<dbReference type="KEGG" id="wjo:FOL01_1344"/>
<dbReference type="Proteomes" id="UP000185473">
    <property type="component" value="Chromosome"/>
</dbReference>
<evidence type="ECO:0000313" key="1">
    <source>
        <dbReference type="EMBL" id="APS42203.1"/>
    </source>
</evidence>
<dbReference type="InterPro" id="IPR007499">
    <property type="entry name" value="ERF_bacteria_virus"/>
</dbReference>
<gene>
    <name evidence="1" type="ORF">FOL01_1344</name>
</gene>
<reference evidence="1 2" key="1">
    <citation type="submission" date="2016-02" db="EMBL/GenBank/DDBJ databases">
        <title>Complete Genome Sequence of Weissella jogaejeotgali FOL01.</title>
        <authorList>
            <person name="Lee J.-H."/>
            <person name="Ku H.-J."/>
        </authorList>
    </citation>
    <scope>NUCLEOTIDE SEQUENCE [LARGE SCALE GENOMIC DNA]</scope>
    <source>
        <strain evidence="1 2">FOL01</strain>
    </source>
</reference>
<keyword evidence="2" id="KW-1185">Reference proteome</keyword>
<sequence length="213" mass="23039">MNKSIEWQPTPELNEDLVKMQLSLVQPAKTKQGHFGPYAGLDDIDRAVRSAIKAAEVPLTYNQSTSTELTANGKITHQVITNIIHSSGETLHIDGVTYEQGSTPAQTLANLTYAKRGSLSAAFGVVADDDDDGQAITALKQEQINQENMRKAIIAKLKEKLKEVPKEKLPQIFATSNMTEKHNNNSDLDKLTAAQASVLAGAAIFAINDAGIK</sequence>
<dbReference type="OrthoDB" id="9788453at2"/>
<evidence type="ECO:0000313" key="2">
    <source>
        <dbReference type="Proteomes" id="UP000185473"/>
    </source>
</evidence>
<protein>
    <submittedName>
        <fullName evidence="1">Uncharacterized protein</fullName>
    </submittedName>
</protein>
<proteinExistence type="predicted"/>